<dbReference type="SUPFAM" id="SSF63829">
    <property type="entry name" value="Calcium-dependent phosphotriesterase"/>
    <property type="match status" value="1"/>
</dbReference>
<proteinExistence type="predicted"/>
<dbReference type="EMBL" id="JAUSVK010000001">
    <property type="protein sequence ID" value="MDQ0395716.1"/>
    <property type="molecule type" value="Genomic_DNA"/>
</dbReference>
<dbReference type="InterPro" id="IPR011042">
    <property type="entry name" value="6-blade_b-propeller_TolB-like"/>
</dbReference>
<name>A0ABU0FMK9_9HYPH</name>
<comment type="caution">
    <text evidence="1">The sequence shown here is derived from an EMBL/GenBank/DDBJ whole genome shotgun (WGS) entry which is preliminary data.</text>
</comment>
<keyword evidence="2" id="KW-1185">Reference proteome</keyword>
<evidence type="ECO:0000313" key="2">
    <source>
        <dbReference type="Proteomes" id="UP001237448"/>
    </source>
</evidence>
<organism evidence="1 2">
    <name type="scientific">Labrys monachus</name>
    <dbReference type="NCBI Taxonomy" id="217067"/>
    <lineage>
        <taxon>Bacteria</taxon>
        <taxon>Pseudomonadati</taxon>
        <taxon>Pseudomonadota</taxon>
        <taxon>Alphaproteobacteria</taxon>
        <taxon>Hyphomicrobiales</taxon>
        <taxon>Xanthobacteraceae</taxon>
        <taxon>Labrys</taxon>
    </lineage>
</organism>
<evidence type="ECO:0000313" key="1">
    <source>
        <dbReference type="EMBL" id="MDQ0395716.1"/>
    </source>
</evidence>
<accession>A0ABU0FMK9</accession>
<dbReference type="Proteomes" id="UP001237448">
    <property type="component" value="Unassembled WGS sequence"/>
</dbReference>
<evidence type="ECO:0008006" key="3">
    <source>
        <dbReference type="Google" id="ProtNLM"/>
    </source>
</evidence>
<sequence>MILDPLLDLFRGRTITVPPMDGAFRPDTRLDEAPVLAELPEPDNLAVLKDGLVASSGNAVFSIGEGGEPRVLETYPAPVTALAVSPADEIAVGLETGMLTIGSAAVGLPDAVRCITALAYGADGTLWLANGSSACSPGAWAADLLRKAASGSLWKREAGESSFRQVAGGLAFPNGLLADGDGIVASEAWRHRLIRVGGAGVRAATAADHLPGYPARLSRGADGGVWLCLFAPRNRLVEFVLREERYRQDMLRDVPPAYWIAPAFSSGRDFLEPLQCGGIKTMGVHKPWSPSRSYGMVVRLDAGLMPVSSLHSRADGRRHGTCSAVEHRGRLVVASRGGGCLVTVDNAAAGGS</sequence>
<protein>
    <recommendedName>
        <fullName evidence="3">Strictosidine synthase</fullName>
    </recommendedName>
</protein>
<reference evidence="1 2" key="1">
    <citation type="submission" date="2023-07" db="EMBL/GenBank/DDBJ databases">
        <title>Genomic Encyclopedia of Type Strains, Phase IV (KMG-IV): sequencing the most valuable type-strain genomes for metagenomic binning, comparative biology and taxonomic classification.</title>
        <authorList>
            <person name="Goeker M."/>
        </authorList>
    </citation>
    <scope>NUCLEOTIDE SEQUENCE [LARGE SCALE GENOMIC DNA]</scope>
    <source>
        <strain evidence="1 2">DSM 5896</strain>
    </source>
</reference>
<dbReference type="RefSeq" id="WP_307434845.1">
    <property type="nucleotide sequence ID" value="NZ_JAUSVK010000001.1"/>
</dbReference>
<gene>
    <name evidence="1" type="ORF">J3R73_005508</name>
</gene>
<dbReference type="Gene3D" id="2.120.10.30">
    <property type="entry name" value="TolB, C-terminal domain"/>
    <property type="match status" value="1"/>
</dbReference>